<evidence type="ECO:0000313" key="2">
    <source>
        <dbReference type="EMBL" id="CAH0999266.1"/>
    </source>
</evidence>
<dbReference type="EMBL" id="CAKLPZ010000001">
    <property type="protein sequence ID" value="CAH0999266.1"/>
    <property type="molecule type" value="Genomic_DNA"/>
</dbReference>
<sequence length="348" mass="35940">MYSTTTLCRWVTLPAILLLYLLPLAVFGQNCPTGVTVTGGTIALAEGGGDSTSVCAGDGIDDLIDVTLSGATGDSSIYVITDDSLNILALPAAPPFNLEGAGDGTCLIWHLSYTGDLGGAAIDGRADSLTGCFELSNSITVRRDGVDGGILSLATGGDSTAICADDSISDAFEVVLTDTVGTNSAWVITDDSLNILALPAGPPFDLDGAGPGLCYVWHLAYGDSLSGATVGANAADLAGCFDLSNQIFVTRDTGTNCATTALPPALEPGQVRMFPNPVTHTLSLDLSELSSGTTILEIMDASGRLLERRELGAANGRHTFDLSTAAAGPYLLRVRNDGRMLTRRFVKQ</sequence>
<dbReference type="RefSeq" id="WP_238749456.1">
    <property type="nucleotide sequence ID" value="NZ_CAKLPZ010000001.1"/>
</dbReference>
<dbReference type="Pfam" id="PF18962">
    <property type="entry name" value="Por_Secre_tail"/>
    <property type="match status" value="1"/>
</dbReference>
<feature type="domain" description="Secretion system C-terminal sorting" evidence="1">
    <location>
        <begin position="273"/>
        <end position="345"/>
    </location>
</feature>
<dbReference type="InterPro" id="IPR026444">
    <property type="entry name" value="Secre_tail"/>
</dbReference>
<dbReference type="NCBIfam" id="TIGR04183">
    <property type="entry name" value="Por_Secre_tail"/>
    <property type="match status" value="1"/>
</dbReference>
<gene>
    <name evidence="2" type="ORF">LEM8419_00563</name>
</gene>
<accession>A0ABM9AX05</accession>
<organism evidence="2 3">
    <name type="scientific">Neolewinella maritima</name>
    <dbReference type="NCBI Taxonomy" id="1383882"/>
    <lineage>
        <taxon>Bacteria</taxon>
        <taxon>Pseudomonadati</taxon>
        <taxon>Bacteroidota</taxon>
        <taxon>Saprospiria</taxon>
        <taxon>Saprospirales</taxon>
        <taxon>Lewinellaceae</taxon>
        <taxon>Neolewinella</taxon>
    </lineage>
</organism>
<proteinExistence type="predicted"/>
<comment type="caution">
    <text evidence="2">The sequence shown here is derived from an EMBL/GenBank/DDBJ whole genome shotgun (WGS) entry which is preliminary data.</text>
</comment>
<evidence type="ECO:0000313" key="3">
    <source>
        <dbReference type="Proteomes" id="UP000837803"/>
    </source>
</evidence>
<name>A0ABM9AX05_9BACT</name>
<evidence type="ECO:0000259" key="1">
    <source>
        <dbReference type="Pfam" id="PF18962"/>
    </source>
</evidence>
<keyword evidence="3" id="KW-1185">Reference proteome</keyword>
<protein>
    <recommendedName>
        <fullName evidence="1">Secretion system C-terminal sorting domain-containing protein</fullName>
    </recommendedName>
</protein>
<reference evidence="2" key="1">
    <citation type="submission" date="2021-12" db="EMBL/GenBank/DDBJ databases">
        <authorList>
            <person name="Rodrigo-Torres L."/>
            <person name="Arahal R. D."/>
            <person name="Lucena T."/>
        </authorList>
    </citation>
    <scope>NUCLEOTIDE SEQUENCE</scope>
    <source>
        <strain evidence="2">CECT 8419</strain>
    </source>
</reference>
<dbReference type="Proteomes" id="UP000837803">
    <property type="component" value="Unassembled WGS sequence"/>
</dbReference>